<dbReference type="Pfam" id="PF02845">
    <property type="entry name" value="CUE"/>
    <property type="match status" value="1"/>
</dbReference>
<dbReference type="PROSITE" id="PS51140">
    <property type="entry name" value="CUE"/>
    <property type="match status" value="1"/>
</dbReference>
<dbReference type="AlphaFoldDB" id="A0A167DQW9"/>
<dbReference type="InterPro" id="IPR003892">
    <property type="entry name" value="CUE"/>
</dbReference>
<feature type="domain" description="CUE" evidence="2">
    <location>
        <begin position="243"/>
        <end position="285"/>
    </location>
</feature>
<feature type="compositionally biased region" description="Polar residues" evidence="1">
    <location>
        <begin position="456"/>
        <end position="467"/>
    </location>
</feature>
<reference evidence="3 4" key="1">
    <citation type="submission" date="2016-02" db="EMBL/GenBank/DDBJ databases">
        <title>Complete genome sequence and transcriptome regulation of the pentose utilising yeast Sugiyamaella lignohabitans.</title>
        <authorList>
            <person name="Bellasio M."/>
            <person name="Peymann A."/>
            <person name="Valli M."/>
            <person name="Sipitzky M."/>
            <person name="Graf A."/>
            <person name="Sauer M."/>
            <person name="Marx H."/>
            <person name="Mattanovich D."/>
        </authorList>
    </citation>
    <scope>NUCLEOTIDE SEQUENCE [LARGE SCALE GENOMIC DNA]</scope>
    <source>
        <strain evidence="3 4">CBS 10342</strain>
    </source>
</reference>
<evidence type="ECO:0000259" key="2">
    <source>
        <dbReference type="PROSITE" id="PS51140"/>
    </source>
</evidence>
<dbReference type="RefSeq" id="XP_018735661.1">
    <property type="nucleotide sequence ID" value="XM_018878348.1"/>
</dbReference>
<feature type="region of interest" description="Disordered" evidence="1">
    <location>
        <begin position="222"/>
        <end position="243"/>
    </location>
</feature>
<feature type="compositionally biased region" description="Acidic residues" evidence="1">
    <location>
        <begin position="290"/>
        <end position="300"/>
    </location>
</feature>
<dbReference type="KEGG" id="slb:AWJ20_1466"/>
<name>A0A167DQW9_9ASCO</name>
<dbReference type="GO" id="GO:0043130">
    <property type="term" value="F:ubiquitin binding"/>
    <property type="evidence" value="ECO:0007669"/>
    <property type="project" value="InterPro"/>
</dbReference>
<sequence length="534" mass="60378">MSGTLPELAPYPTDQVLKSLDRATFDSVISSWAALIQFYVVDSAGRYPNSLRTFIESYIHGSAKAINTTDVKSTKVNSSKQQRKGKERDTSHTSNREASLRSGVFTLVTSKHIIPRPTPEFVWDFISLYGPKNVAKTIQYVKYLDKSFPVMITKLSKLAVHTIKNSNNVSSDTILKTIAILIIDPELSTKFLTDNWYAELYSVESDLAMQVISLCQNGVSYPGPGDTNRKGKQRMTTAQSPSANPEDISMLLDLFPDLNIKSANKVLASHSSVETATAYLLENENAFDGLESDDSDEDYSVSDADSDKNSSDEEIKRYQPLANKKANKQIRPSNPDTAALEATLRLIYEADEDERDDTYDDAPRTEEEAASTAALMKIEKQLWQIYNSTPDIFKRESRKAKQRLELRKVTGWTDEQIEGWARIIEKNPRRKAYLEERFMFQGNLPHMRHAALKRVQSNDNGSLSTPVTEDDTDHNDSDEPISSEPAPQSHSKTHPPDANRSKQQIKNQRQRSDKYKSIQRQRQKDKHSKKMGLE</sequence>
<feature type="compositionally biased region" description="Basic and acidic residues" evidence="1">
    <location>
        <begin position="305"/>
        <end position="314"/>
    </location>
</feature>
<feature type="compositionally biased region" description="Polar residues" evidence="1">
    <location>
        <begin position="234"/>
        <end position="243"/>
    </location>
</feature>
<organism evidence="3 4">
    <name type="scientific">Sugiyamaella lignohabitans</name>
    <dbReference type="NCBI Taxonomy" id="796027"/>
    <lineage>
        <taxon>Eukaryota</taxon>
        <taxon>Fungi</taxon>
        <taxon>Dikarya</taxon>
        <taxon>Ascomycota</taxon>
        <taxon>Saccharomycotina</taxon>
        <taxon>Dipodascomycetes</taxon>
        <taxon>Dipodascales</taxon>
        <taxon>Trichomonascaceae</taxon>
        <taxon>Sugiyamaella</taxon>
    </lineage>
</organism>
<evidence type="ECO:0000256" key="1">
    <source>
        <dbReference type="SAM" id="MobiDB-lite"/>
    </source>
</evidence>
<feature type="region of interest" description="Disordered" evidence="1">
    <location>
        <begin position="288"/>
        <end position="314"/>
    </location>
</feature>
<dbReference type="Proteomes" id="UP000189580">
    <property type="component" value="Chromosome a"/>
</dbReference>
<evidence type="ECO:0000313" key="4">
    <source>
        <dbReference type="Proteomes" id="UP000189580"/>
    </source>
</evidence>
<dbReference type="OrthoDB" id="5577209at2759"/>
<feature type="compositionally biased region" description="Polar residues" evidence="1">
    <location>
        <begin position="70"/>
        <end position="80"/>
    </location>
</feature>
<proteinExistence type="predicted"/>
<dbReference type="GeneID" id="30033271"/>
<protein>
    <submittedName>
        <fullName evidence="3">Cue3p</fullName>
    </submittedName>
</protein>
<feature type="compositionally biased region" description="Basic and acidic residues" evidence="1">
    <location>
        <begin position="84"/>
        <end position="96"/>
    </location>
</feature>
<feature type="compositionally biased region" description="Basic residues" evidence="1">
    <location>
        <begin position="517"/>
        <end position="534"/>
    </location>
</feature>
<feature type="region of interest" description="Disordered" evidence="1">
    <location>
        <begin position="70"/>
        <end position="96"/>
    </location>
</feature>
<accession>A0A167DQW9</accession>
<evidence type="ECO:0000313" key="3">
    <source>
        <dbReference type="EMBL" id="ANB13184.1"/>
    </source>
</evidence>
<gene>
    <name evidence="3" type="primary">CUE3</name>
    <name evidence="3" type="ORF">AWJ20_1466</name>
</gene>
<keyword evidence="4" id="KW-1185">Reference proteome</keyword>
<dbReference type="EMBL" id="CP014501">
    <property type="protein sequence ID" value="ANB13184.1"/>
    <property type="molecule type" value="Genomic_DNA"/>
</dbReference>
<feature type="compositionally biased region" description="Acidic residues" evidence="1">
    <location>
        <begin position="468"/>
        <end position="481"/>
    </location>
</feature>
<feature type="region of interest" description="Disordered" evidence="1">
    <location>
        <begin position="456"/>
        <end position="534"/>
    </location>
</feature>